<proteinExistence type="predicted"/>
<feature type="compositionally biased region" description="Basic and acidic residues" evidence="1">
    <location>
        <begin position="1"/>
        <end position="26"/>
    </location>
</feature>
<reference evidence="2 3" key="1">
    <citation type="submission" date="2021-01" db="EMBL/GenBank/DDBJ databases">
        <title>Whole genome shotgun sequence of Plantactinospora endophytica NBRC 110450.</title>
        <authorList>
            <person name="Komaki H."/>
            <person name="Tamura T."/>
        </authorList>
    </citation>
    <scope>NUCLEOTIDE SEQUENCE [LARGE SCALE GENOMIC DNA]</scope>
    <source>
        <strain evidence="2 3">NBRC 110450</strain>
    </source>
</reference>
<accession>A0ABQ4EEV4</accession>
<organism evidence="2 3">
    <name type="scientific">Plantactinospora endophytica</name>
    <dbReference type="NCBI Taxonomy" id="673535"/>
    <lineage>
        <taxon>Bacteria</taxon>
        <taxon>Bacillati</taxon>
        <taxon>Actinomycetota</taxon>
        <taxon>Actinomycetes</taxon>
        <taxon>Micromonosporales</taxon>
        <taxon>Micromonosporaceae</taxon>
        <taxon>Plantactinospora</taxon>
    </lineage>
</organism>
<keyword evidence="3" id="KW-1185">Reference proteome</keyword>
<evidence type="ECO:0000313" key="2">
    <source>
        <dbReference type="EMBL" id="GIG93185.1"/>
    </source>
</evidence>
<evidence type="ECO:0008006" key="4">
    <source>
        <dbReference type="Google" id="ProtNLM"/>
    </source>
</evidence>
<protein>
    <recommendedName>
        <fullName evidence="4">DUF397 domain-containing protein</fullName>
    </recommendedName>
</protein>
<feature type="region of interest" description="Disordered" evidence="1">
    <location>
        <begin position="1"/>
        <end position="29"/>
    </location>
</feature>
<name>A0ABQ4EEV4_9ACTN</name>
<gene>
    <name evidence="2" type="ORF">Pen02_81210</name>
</gene>
<comment type="caution">
    <text evidence="2">The sequence shown here is derived from an EMBL/GenBank/DDBJ whole genome shotgun (WGS) entry which is preliminary data.</text>
</comment>
<dbReference type="Proteomes" id="UP000646749">
    <property type="component" value="Unassembled WGS sequence"/>
</dbReference>
<dbReference type="EMBL" id="BONW01000052">
    <property type="protein sequence ID" value="GIG93185.1"/>
    <property type="molecule type" value="Genomic_DNA"/>
</dbReference>
<sequence length="136" mass="14755">MARRDVLATHDSADQPNRKDQDRNDETAPLTASQVCCPISCNGGKNTRVHVLQNSTMRLAKHRCSVSGTLAEVHPLIGYARPADRPTPSGVYCSNRKPKRPPIVVLVRKSLRQHELVGIEPPPAAAAGAQPVQCSF</sequence>
<evidence type="ECO:0000313" key="3">
    <source>
        <dbReference type="Proteomes" id="UP000646749"/>
    </source>
</evidence>
<evidence type="ECO:0000256" key="1">
    <source>
        <dbReference type="SAM" id="MobiDB-lite"/>
    </source>
</evidence>